<keyword evidence="1" id="KW-1133">Transmembrane helix</keyword>
<name>A0ABS2GZ32_9LACO</name>
<dbReference type="Proteomes" id="UP000785625">
    <property type="component" value="Unassembled WGS sequence"/>
</dbReference>
<comment type="caution">
    <text evidence="2">The sequence shown here is derived from an EMBL/GenBank/DDBJ whole genome shotgun (WGS) entry which is preliminary data.</text>
</comment>
<proteinExistence type="predicted"/>
<dbReference type="PROSITE" id="PS51257">
    <property type="entry name" value="PROKAR_LIPOPROTEIN"/>
    <property type="match status" value="1"/>
</dbReference>
<organism evidence="2 3">
    <name type="scientific">Limosilactobacillus coleohominis</name>
    <dbReference type="NCBI Taxonomy" id="181675"/>
    <lineage>
        <taxon>Bacteria</taxon>
        <taxon>Bacillati</taxon>
        <taxon>Bacillota</taxon>
        <taxon>Bacilli</taxon>
        <taxon>Lactobacillales</taxon>
        <taxon>Lactobacillaceae</taxon>
        <taxon>Limosilactobacillus</taxon>
    </lineage>
</organism>
<reference evidence="2 3" key="1">
    <citation type="journal article" date="2021" name="Sci. Rep.">
        <title>The distribution of antibiotic resistance genes in chicken gut microbiota commensals.</title>
        <authorList>
            <person name="Juricova H."/>
            <person name="Matiasovicova J."/>
            <person name="Kubasova T."/>
            <person name="Cejkova D."/>
            <person name="Rychlik I."/>
        </authorList>
    </citation>
    <scope>NUCLEOTIDE SEQUENCE [LARGE SCALE GENOMIC DNA]</scope>
    <source>
        <strain evidence="2 3">An574</strain>
    </source>
</reference>
<accession>A0ABS2GZ32</accession>
<feature type="transmembrane region" description="Helical" evidence="1">
    <location>
        <begin position="12"/>
        <end position="30"/>
    </location>
</feature>
<evidence type="ECO:0000256" key="1">
    <source>
        <dbReference type="SAM" id="Phobius"/>
    </source>
</evidence>
<keyword evidence="1" id="KW-0812">Transmembrane</keyword>
<keyword evidence="3" id="KW-1185">Reference proteome</keyword>
<evidence type="ECO:0008006" key="4">
    <source>
        <dbReference type="Google" id="ProtNLM"/>
    </source>
</evidence>
<evidence type="ECO:0000313" key="3">
    <source>
        <dbReference type="Proteomes" id="UP000785625"/>
    </source>
</evidence>
<keyword evidence="1" id="KW-0472">Membrane</keyword>
<dbReference type="EMBL" id="JACJKU010000068">
    <property type="protein sequence ID" value="MBM6941116.1"/>
    <property type="molecule type" value="Genomic_DNA"/>
</dbReference>
<gene>
    <name evidence="2" type="ORF">H5975_06505</name>
</gene>
<protein>
    <recommendedName>
        <fullName evidence="4">Type II secretion system protein</fullName>
    </recommendedName>
</protein>
<sequence>MQLLALRSTGSAIVMAMMTLLILSCTAVWINQYLQRQVIINNDLSNQFIAEAMVKMASDGNAKFNLGKVSRVSNDEWSVELHSGKHVRVKG</sequence>
<dbReference type="RefSeq" id="WP_204785370.1">
    <property type="nucleotide sequence ID" value="NZ_CALVGD010000094.1"/>
</dbReference>
<evidence type="ECO:0000313" key="2">
    <source>
        <dbReference type="EMBL" id="MBM6941116.1"/>
    </source>
</evidence>